<dbReference type="PANTHER" id="PTHR30146:SF95">
    <property type="entry name" value="RIBOSE OPERON REPRESSOR"/>
    <property type="match status" value="1"/>
</dbReference>
<evidence type="ECO:0000259" key="5">
    <source>
        <dbReference type="PROSITE" id="PS50932"/>
    </source>
</evidence>
<dbReference type="AlphaFoldDB" id="A0A7X3SNI3"/>
<evidence type="ECO:0000256" key="4">
    <source>
        <dbReference type="ARBA" id="ARBA00023163"/>
    </source>
</evidence>
<dbReference type="Proteomes" id="UP000436483">
    <property type="component" value="Unassembled WGS sequence"/>
</dbReference>
<keyword evidence="2" id="KW-0805">Transcription regulation</keyword>
<dbReference type="InterPro" id="IPR046335">
    <property type="entry name" value="LacI/GalR-like_sensor"/>
</dbReference>
<proteinExistence type="predicted"/>
<keyword evidence="1" id="KW-0678">Repressor</keyword>
<dbReference type="SUPFAM" id="SSF47413">
    <property type="entry name" value="lambda repressor-like DNA-binding domains"/>
    <property type="match status" value="1"/>
</dbReference>
<dbReference type="CDD" id="cd01392">
    <property type="entry name" value="HTH_LacI"/>
    <property type="match status" value="1"/>
</dbReference>
<comment type="caution">
    <text evidence="6">The sequence shown here is derived from an EMBL/GenBank/DDBJ whole genome shotgun (WGS) entry which is preliminary data.</text>
</comment>
<protein>
    <submittedName>
        <fullName evidence="6">Substrate-binding domain-containing protein</fullName>
    </submittedName>
</protein>
<keyword evidence="3" id="KW-0238">DNA-binding</keyword>
<dbReference type="PROSITE" id="PS50932">
    <property type="entry name" value="HTH_LACI_2"/>
    <property type="match status" value="1"/>
</dbReference>
<dbReference type="Gene3D" id="3.40.50.2300">
    <property type="match status" value="2"/>
</dbReference>
<dbReference type="CDD" id="cd06278">
    <property type="entry name" value="PBP1_LacI-like"/>
    <property type="match status" value="1"/>
</dbReference>
<dbReference type="OrthoDB" id="8433438at2"/>
<dbReference type="GO" id="GO:0000976">
    <property type="term" value="F:transcription cis-regulatory region binding"/>
    <property type="evidence" value="ECO:0007669"/>
    <property type="project" value="TreeGrafter"/>
</dbReference>
<name>A0A7X3SNI3_9HYPH</name>
<evidence type="ECO:0000256" key="3">
    <source>
        <dbReference type="ARBA" id="ARBA00023125"/>
    </source>
</evidence>
<accession>A0A7X3SNI3</accession>
<evidence type="ECO:0000256" key="2">
    <source>
        <dbReference type="ARBA" id="ARBA00023015"/>
    </source>
</evidence>
<dbReference type="SUPFAM" id="SSF53822">
    <property type="entry name" value="Periplasmic binding protein-like I"/>
    <property type="match status" value="1"/>
</dbReference>
<dbReference type="RefSeq" id="WP_160884044.1">
    <property type="nucleotide sequence ID" value="NZ_WURB01000004.1"/>
</dbReference>
<organism evidence="6 7">
    <name type="scientific">Microvirga makkahensis</name>
    <dbReference type="NCBI Taxonomy" id="1128670"/>
    <lineage>
        <taxon>Bacteria</taxon>
        <taxon>Pseudomonadati</taxon>
        <taxon>Pseudomonadota</taxon>
        <taxon>Alphaproteobacteria</taxon>
        <taxon>Hyphomicrobiales</taxon>
        <taxon>Methylobacteriaceae</taxon>
        <taxon>Microvirga</taxon>
    </lineage>
</organism>
<evidence type="ECO:0000256" key="1">
    <source>
        <dbReference type="ARBA" id="ARBA00022491"/>
    </source>
</evidence>
<dbReference type="Gene3D" id="1.10.260.40">
    <property type="entry name" value="lambda repressor-like DNA-binding domains"/>
    <property type="match status" value="1"/>
</dbReference>
<gene>
    <name evidence="6" type="ORF">GR328_08315</name>
</gene>
<dbReference type="Pfam" id="PF00356">
    <property type="entry name" value="LacI"/>
    <property type="match status" value="1"/>
</dbReference>
<dbReference type="PANTHER" id="PTHR30146">
    <property type="entry name" value="LACI-RELATED TRANSCRIPTIONAL REPRESSOR"/>
    <property type="match status" value="1"/>
</dbReference>
<dbReference type="EMBL" id="WURB01000004">
    <property type="protein sequence ID" value="MXQ11462.1"/>
    <property type="molecule type" value="Genomic_DNA"/>
</dbReference>
<dbReference type="GO" id="GO:0003700">
    <property type="term" value="F:DNA-binding transcription factor activity"/>
    <property type="evidence" value="ECO:0007669"/>
    <property type="project" value="TreeGrafter"/>
</dbReference>
<keyword evidence="7" id="KW-1185">Reference proteome</keyword>
<sequence>MQDTDAEPEETGPRFISAHMVAERAGVSRSAVSRAFTPGASIAPGTRKKVMQAAAELGYQVNDLARGLLANRSRLVGLVASDPASPFRTLQIAALSRRLVERGSVPVLIPTGPGEEQVSAAHATLLRYRAEATIVLSGMPSSSIVDLAQRNGQPLIVMGRTEYGPDHIRIDNARAAQIAVEVFLSRGLTKLGFVTSAVGSPNLIEREEAFIVAARKHSLPVKVQRAAYTDYDGGQAAASLLLGAGDPVEAVFCVNDLMALGLMDYARDVLNLSIPESLSVIGFDGIPETRWGAYRLTTFHQDEEVLAAETIRVLDQRQADPKAPPIVSVLQVPLVYRGSVRPLKAGN</sequence>
<dbReference type="InterPro" id="IPR000843">
    <property type="entry name" value="HTH_LacI"/>
</dbReference>
<evidence type="ECO:0000313" key="6">
    <source>
        <dbReference type="EMBL" id="MXQ11462.1"/>
    </source>
</evidence>
<dbReference type="SMART" id="SM00354">
    <property type="entry name" value="HTH_LACI"/>
    <property type="match status" value="1"/>
</dbReference>
<dbReference type="Pfam" id="PF13377">
    <property type="entry name" value="Peripla_BP_3"/>
    <property type="match status" value="1"/>
</dbReference>
<dbReference type="InterPro" id="IPR010982">
    <property type="entry name" value="Lambda_DNA-bd_dom_sf"/>
</dbReference>
<reference evidence="6 7" key="1">
    <citation type="submission" date="2019-12" db="EMBL/GenBank/DDBJ databases">
        <authorList>
            <person name="Yuan C.-G."/>
        </authorList>
    </citation>
    <scope>NUCLEOTIDE SEQUENCE [LARGE SCALE GENOMIC DNA]</scope>
    <source>
        <strain evidence="6 7">KCTC 23863</strain>
    </source>
</reference>
<feature type="domain" description="HTH lacI-type" evidence="5">
    <location>
        <begin position="21"/>
        <end position="70"/>
    </location>
</feature>
<evidence type="ECO:0000313" key="7">
    <source>
        <dbReference type="Proteomes" id="UP000436483"/>
    </source>
</evidence>
<dbReference type="InterPro" id="IPR028082">
    <property type="entry name" value="Peripla_BP_I"/>
</dbReference>
<reference evidence="6 7" key="2">
    <citation type="submission" date="2020-01" db="EMBL/GenBank/DDBJ databases">
        <title>Microvirga sp. nov., an arsenate reduction bacterium isolated from Tibet hotspring sediments.</title>
        <authorList>
            <person name="Xian W.-D."/>
            <person name="Li W.-J."/>
        </authorList>
    </citation>
    <scope>NUCLEOTIDE SEQUENCE [LARGE SCALE GENOMIC DNA]</scope>
    <source>
        <strain evidence="6 7">KCTC 23863</strain>
    </source>
</reference>
<keyword evidence="4" id="KW-0804">Transcription</keyword>